<proteinExistence type="predicted"/>
<sequence>MNPTLIKTMCPTMPCSRALLSRFTASFLSIAMAATTISGLATTQVWAEESHQAEPSDAPITSLATLSSLRNITASAAIKTPAIENLPTKTGTPTLFVAAPELPIVDIRLTFDAGSARDSELREGLYGLASLTSQLLDEGTSSQSTDDIAANFERLGAEFSATSYRDMFTVSLRTLSDPAYFNPAVDQLLAILKDAQFPQASIDRILNNAAIGQQQRKESPGAMVGIRFYRELYGKHPYAEPTTGTEASLKKIKPEDIRRFKDTYLVAKNLNIAITGQLSRDQAQQLANRISQSLPAGQKARSLPTPQPLTSAKTIAVPFNSSQSHVMIGQLGITRDNPDIYALTVGNEMLGGDGFSALLMKELREKRGLTYGAYSGFTSMRTTGPFIISYSTRGDQAVESIKVAKQTLQNFLTQPLDQQLLSETKEGLLKSYPLSLSSNESILGYLGMIGFYQLPTSYLADYPKKIEAVTTQEIQAALRKYIQPSNMLTVVVGQPFDSNALNTPIAPATAASQPGESLALPQQAIGTEPAQPPVTPDISPTTQPAQPVHPANTVIQPISPSIVPDASTEAISPTGQP</sequence>
<dbReference type="STRING" id="1907941.BKE30_00170"/>
<dbReference type="GO" id="GO:0046872">
    <property type="term" value="F:metal ion binding"/>
    <property type="evidence" value="ECO:0007669"/>
    <property type="project" value="InterPro"/>
</dbReference>
<feature type="domain" description="Peptidase M16 N-terminal" evidence="3">
    <location>
        <begin position="101"/>
        <end position="244"/>
    </location>
</feature>
<comment type="caution">
    <text evidence="5">The sequence shown here is derived from an EMBL/GenBank/DDBJ whole genome shotgun (WGS) entry which is preliminary data.</text>
</comment>
<dbReference type="EMBL" id="MLCN01000001">
    <property type="protein sequence ID" value="ONG42265.1"/>
    <property type="molecule type" value="Genomic_DNA"/>
</dbReference>
<evidence type="ECO:0000259" key="4">
    <source>
        <dbReference type="Pfam" id="PF05193"/>
    </source>
</evidence>
<dbReference type="AlphaFoldDB" id="A0A1S8CZN0"/>
<feature type="signal peptide" evidence="2">
    <location>
        <begin position="1"/>
        <end position="33"/>
    </location>
</feature>
<feature type="region of interest" description="Disordered" evidence="1">
    <location>
        <begin position="526"/>
        <end position="577"/>
    </location>
</feature>
<keyword evidence="6" id="KW-1185">Reference proteome</keyword>
<dbReference type="InterPro" id="IPR011765">
    <property type="entry name" value="Pept_M16_N"/>
</dbReference>
<dbReference type="Gene3D" id="3.30.830.10">
    <property type="entry name" value="Metalloenzyme, LuxS/M16 peptidase-like"/>
    <property type="match status" value="2"/>
</dbReference>
<evidence type="ECO:0000256" key="2">
    <source>
        <dbReference type="SAM" id="SignalP"/>
    </source>
</evidence>
<evidence type="ECO:0000256" key="1">
    <source>
        <dbReference type="SAM" id="MobiDB-lite"/>
    </source>
</evidence>
<accession>A0A1S8CZN0</accession>
<dbReference type="Proteomes" id="UP000192132">
    <property type="component" value="Unassembled WGS sequence"/>
</dbReference>
<feature type="chain" id="PRO_5012820189" description="Insulinase family protein" evidence="2">
    <location>
        <begin position="34"/>
        <end position="577"/>
    </location>
</feature>
<dbReference type="PANTHER" id="PTHR11851:SF224">
    <property type="entry name" value="PROCESSING PROTEASE"/>
    <property type="match status" value="1"/>
</dbReference>
<reference evidence="5 6" key="1">
    <citation type="submission" date="2016-10" db="EMBL/GenBank/DDBJ databases">
        <title>Draft Genome sequence of Alkanindiges sp. strain H1.</title>
        <authorList>
            <person name="Subhash Y."/>
            <person name="Lee S."/>
        </authorList>
    </citation>
    <scope>NUCLEOTIDE SEQUENCE [LARGE SCALE GENOMIC DNA]</scope>
    <source>
        <strain evidence="5 6">H1</strain>
    </source>
</reference>
<organism evidence="5 6">
    <name type="scientific">Alkanindiges hydrocarboniclasticus</name>
    <dbReference type="NCBI Taxonomy" id="1907941"/>
    <lineage>
        <taxon>Bacteria</taxon>
        <taxon>Pseudomonadati</taxon>
        <taxon>Pseudomonadota</taxon>
        <taxon>Gammaproteobacteria</taxon>
        <taxon>Moraxellales</taxon>
        <taxon>Moraxellaceae</taxon>
        <taxon>Alkanindiges</taxon>
    </lineage>
</organism>
<keyword evidence="2" id="KW-0732">Signal</keyword>
<dbReference type="Pfam" id="PF05193">
    <property type="entry name" value="Peptidase_M16_C"/>
    <property type="match status" value="1"/>
</dbReference>
<dbReference type="Pfam" id="PF00675">
    <property type="entry name" value="Peptidase_M16"/>
    <property type="match status" value="1"/>
</dbReference>
<evidence type="ECO:0000313" key="5">
    <source>
        <dbReference type="EMBL" id="ONG42265.1"/>
    </source>
</evidence>
<feature type="domain" description="Peptidase M16 C-terminal" evidence="4">
    <location>
        <begin position="251"/>
        <end position="428"/>
    </location>
</feature>
<dbReference type="OrthoDB" id="9811314at2"/>
<dbReference type="InterPro" id="IPR007863">
    <property type="entry name" value="Peptidase_M16_C"/>
</dbReference>
<evidence type="ECO:0008006" key="7">
    <source>
        <dbReference type="Google" id="ProtNLM"/>
    </source>
</evidence>
<evidence type="ECO:0000313" key="6">
    <source>
        <dbReference type="Proteomes" id="UP000192132"/>
    </source>
</evidence>
<dbReference type="InterPro" id="IPR050361">
    <property type="entry name" value="MPP/UQCRC_Complex"/>
</dbReference>
<dbReference type="SUPFAM" id="SSF63411">
    <property type="entry name" value="LuxS/MPP-like metallohydrolase"/>
    <property type="match status" value="2"/>
</dbReference>
<dbReference type="InterPro" id="IPR011249">
    <property type="entry name" value="Metalloenz_LuxS/M16"/>
</dbReference>
<gene>
    <name evidence="5" type="ORF">BKE30_00170</name>
</gene>
<evidence type="ECO:0000259" key="3">
    <source>
        <dbReference type="Pfam" id="PF00675"/>
    </source>
</evidence>
<name>A0A1S8CZN0_9GAMM</name>
<protein>
    <recommendedName>
        <fullName evidence="7">Insulinase family protein</fullName>
    </recommendedName>
</protein>
<dbReference type="PANTHER" id="PTHR11851">
    <property type="entry name" value="METALLOPROTEASE"/>
    <property type="match status" value="1"/>
</dbReference>
<dbReference type="RefSeq" id="WP_076876654.1">
    <property type="nucleotide sequence ID" value="NZ_MLCN01000001.1"/>
</dbReference>